<proteinExistence type="inferred from homology"/>
<evidence type="ECO:0000313" key="3">
    <source>
        <dbReference type="Proteomes" id="UP000265520"/>
    </source>
</evidence>
<dbReference type="InterPro" id="IPR050317">
    <property type="entry name" value="Plant_Fungal_Acyltransferase"/>
</dbReference>
<name>A0A392T933_9FABA</name>
<keyword evidence="3" id="KW-1185">Reference proteome</keyword>
<dbReference type="Pfam" id="PF02458">
    <property type="entry name" value="Transferase"/>
    <property type="match status" value="1"/>
</dbReference>
<dbReference type="Gene3D" id="3.30.559.10">
    <property type="entry name" value="Chloramphenicol acetyltransferase-like domain"/>
    <property type="match status" value="1"/>
</dbReference>
<reference evidence="2 3" key="1">
    <citation type="journal article" date="2018" name="Front. Plant Sci.">
        <title>Red Clover (Trifolium pratense) and Zigzag Clover (T. medium) - A Picture of Genomic Similarities and Differences.</title>
        <authorList>
            <person name="Dluhosova J."/>
            <person name="Istvanek J."/>
            <person name="Nedelnik J."/>
            <person name="Repkova J."/>
        </authorList>
    </citation>
    <scope>NUCLEOTIDE SEQUENCE [LARGE SCALE GENOMIC DNA]</scope>
    <source>
        <strain evidence="3">cv. 10/8</strain>
        <tissue evidence="2">Leaf</tissue>
    </source>
</reference>
<comment type="similarity">
    <text evidence="1">Belongs to the plant acyltransferase family.</text>
</comment>
<accession>A0A392T933</accession>
<feature type="non-terminal residue" evidence="2">
    <location>
        <position position="1"/>
    </location>
</feature>
<dbReference type="PANTHER" id="PTHR31642:SF216">
    <property type="entry name" value="HXXXD-TYPE ACYL-TRANSFERASE FAMILY PROTEIN"/>
    <property type="match status" value="1"/>
</dbReference>
<evidence type="ECO:0000313" key="2">
    <source>
        <dbReference type="EMBL" id="MCI57538.1"/>
    </source>
</evidence>
<dbReference type="PANTHER" id="PTHR31642">
    <property type="entry name" value="TRICHOTHECENE 3-O-ACETYLTRANSFERASE"/>
    <property type="match status" value="1"/>
</dbReference>
<feature type="non-terminal residue" evidence="2">
    <location>
        <position position="92"/>
    </location>
</feature>
<dbReference type="AlphaFoldDB" id="A0A392T933"/>
<dbReference type="EMBL" id="LXQA010530751">
    <property type="protein sequence ID" value="MCI57538.1"/>
    <property type="molecule type" value="Genomic_DNA"/>
</dbReference>
<dbReference type="InterPro" id="IPR023213">
    <property type="entry name" value="CAT-like_dom_sf"/>
</dbReference>
<dbReference type="GO" id="GO:0016747">
    <property type="term" value="F:acyltransferase activity, transferring groups other than amino-acyl groups"/>
    <property type="evidence" value="ECO:0007669"/>
    <property type="project" value="TreeGrafter"/>
</dbReference>
<evidence type="ECO:0000256" key="1">
    <source>
        <dbReference type="ARBA" id="ARBA00009861"/>
    </source>
</evidence>
<sequence>EVLCKAQGAVFIEAVSDRYTVNDFEKVPKTVTQWRKLLSFSVSDVLNGSPPLIVQLTWLTDGGAAIGVGFNHCICDGIGSGEFLNYVSELAS</sequence>
<keyword evidence="2" id="KW-0808">Transferase</keyword>
<protein>
    <submittedName>
        <fullName evidence="2">Omega-hydroxypalmitate O-feruloyl transferase-like</fullName>
    </submittedName>
</protein>
<dbReference type="Proteomes" id="UP000265520">
    <property type="component" value="Unassembled WGS sequence"/>
</dbReference>
<organism evidence="2 3">
    <name type="scientific">Trifolium medium</name>
    <dbReference type="NCBI Taxonomy" id="97028"/>
    <lineage>
        <taxon>Eukaryota</taxon>
        <taxon>Viridiplantae</taxon>
        <taxon>Streptophyta</taxon>
        <taxon>Embryophyta</taxon>
        <taxon>Tracheophyta</taxon>
        <taxon>Spermatophyta</taxon>
        <taxon>Magnoliopsida</taxon>
        <taxon>eudicotyledons</taxon>
        <taxon>Gunneridae</taxon>
        <taxon>Pentapetalae</taxon>
        <taxon>rosids</taxon>
        <taxon>fabids</taxon>
        <taxon>Fabales</taxon>
        <taxon>Fabaceae</taxon>
        <taxon>Papilionoideae</taxon>
        <taxon>50 kb inversion clade</taxon>
        <taxon>NPAAA clade</taxon>
        <taxon>Hologalegina</taxon>
        <taxon>IRL clade</taxon>
        <taxon>Trifolieae</taxon>
        <taxon>Trifolium</taxon>
    </lineage>
</organism>
<comment type="caution">
    <text evidence="2">The sequence shown here is derived from an EMBL/GenBank/DDBJ whole genome shotgun (WGS) entry which is preliminary data.</text>
</comment>